<dbReference type="AlphaFoldDB" id="A0A1H6U9W3"/>
<dbReference type="EMBL" id="FNYW01000025">
    <property type="protein sequence ID" value="SEI85040.1"/>
    <property type="molecule type" value="Genomic_DNA"/>
</dbReference>
<name>A0A1H6U9W3_9LACT</name>
<dbReference type="InterPro" id="IPR000086">
    <property type="entry name" value="NUDIX_hydrolase_dom"/>
</dbReference>
<evidence type="ECO:0000256" key="9">
    <source>
        <dbReference type="ARBA" id="ARBA00023204"/>
    </source>
</evidence>
<organism evidence="13 14">
    <name type="scientific">Alkalibacterium gilvum</name>
    <dbReference type="NCBI Taxonomy" id="1130080"/>
    <lineage>
        <taxon>Bacteria</taxon>
        <taxon>Bacillati</taxon>
        <taxon>Bacillota</taxon>
        <taxon>Bacilli</taxon>
        <taxon>Lactobacillales</taxon>
        <taxon>Carnobacteriaceae</taxon>
        <taxon>Alkalibacterium</taxon>
    </lineage>
</organism>
<dbReference type="InterPro" id="IPR020476">
    <property type="entry name" value="Nudix_hydrolase"/>
</dbReference>
<keyword evidence="8" id="KW-0460">Magnesium</keyword>
<dbReference type="STRING" id="1130080.SAMN04488113_12519"/>
<dbReference type="Proteomes" id="UP000198564">
    <property type="component" value="Unassembled WGS sequence"/>
</dbReference>
<evidence type="ECO:0000313" key="14">
    <source>
        <dbReference type="Proteomes" id="UP000198564"/>
    </source>
</evidence>
<comment type="catalytic activity">
    <reaction evidence="10">
        <text>8-oxo-dGTP + H2O = 8-oxo-dGMP + diphosphate + H(+)</text>
        <dbReference type="Rhea" id="RHEA:31575"/>
        <dbReference type="ChEBI" id="CHEBI:15377"/>
        <dbReference type="ChEBI" id="CHEBI:15378"/>
        <dbReference type="ChEBI" id="CHEBI:33019"/>
        <dbReference type="ChEBI" id="CHEBI:63224"/>
        <dbReference type="ChEBI" id="CHEBI:77896"/>
        <dbReference type="EC" id="3.6.1.55"/>
    </reaction>
</comment>
<feature type="domain" description="Nudix hydrolase" evidence="12">
    <location>
        <begin position="1"/>
        <end position="128"/>
    </location>
</feature>
<comment type="similarity">
    <text evidence="2">Belongs to the Nudix hydrolase family.</text>
</comment>
<keyword evidence="5" id="KW-0479">Metal-binding</keyword>
<dbReference type="EC" id="3.6.1.55" evidence="11"/>
<dbReference type="SUPFAM" id="SSF55811">
    <property type="entry name" value="Nudix"/>
    <property type="match status" value="1"/>
</dbReference>
<dbReference type="InterPro" id="IPR015797">
    <property type="entry name" value="NUDIX_hydrolase-like_dom_sf"/>
</dbReference>
<dbReference type="GO" id="GO:0006281">
    <property type="term" value="P:DNA repair"/>
    <property type="evidence" value="ECO:0007669"/>
    <property type="project" value="UniProtKB-KW"/>
</dbReference>
<evidence type="ECO:0000256" key="10">
    <source>
        <dbReference type="ARBA" id="ARBA00035861"/>
    </source>
</evidence>
<dbReference type="PROSITE" id="PS51462">
    <property type="entry name" value="NUDIX"/>
    <property type="match status" value="1"/>
</dbReference>
<evidence type="ECO:0000256" key="11">
    <source>
        <dbReference type="ARBA" id="ARBA00038905"/>
    </source>
</evidence>
<evidence type="ECO:0000256" key="1">
    <source>
        <dbReference type="ARBA" id="ARBA00001946"/>
    </source>
</evidence>
<dbReference type="GO" id="GO:0006260">
    <property type="term" value="P:DNA replication"/>
    <property type="evidence" value="ECO:0007669"/>
    <property type="project" value="UniProtKB-KW"/>
</dbReference>
<keyword evidence="14" id="KW-1185">Reference proteome</keyword>
<dbReference type="InterPro" id="IPR029119">
    <property type="entry name" value="MutY_C"/>
</dbReference>
<comment type="cofactor">
    <cofactor evidence="1">
        <name>Mg(2+)</name>
        <dbReference type="ChEBI" id="CHEBI:18420"/>
    </cofactor>
</comment>
<sequence length="131" mass="15047">MKEIYVVGAIIKSQSKVLCAQRSDKMSLPGLWEFPGGKIEGEETHQEALKREINEELKMDIRASDQLFKKVTYDYDFGRVHLSAYRCELIKGTPILTEHQTVKWLEIDDLDKLSWAPADIPIVDKLKKEGI</sequence>
<gene>
    <name evidence="13" type="ORF">SAMN04488113_12519</name>
</gene>
<dbReference type="GO" id="GO:0044716">
    <property type="term" value="F:8-oxo-GDP phosphatase activity"/>
    <property type="evidence" value="ECO:0007669"/>
    <property type="project" value="TreeGrafter"/>
</dbReference>
<reference evidence="14" key="1">
    <citation type="submission" date="2016-10" db="EMBL/GenBank/DDBJ databases">
        <authorList>
            <person name="Varghese N."/>
            <person name="Submissions S."/>
        </authorList>
    </citation>
    <scope>NUCLEOTIDE SEQUENCE [LARGE SCALE GENOMIC DNA]</scope>
    <source>
        <strain evidence="14">DSM 25751</strain>
    </source>
</reference>
<proteinExistence type="inferred from homology"/>
<keyword evidence="9" id="KW-0234">DNA repair</keyword>
<protein>
    <recommendedName>
        <fullName evidence="11">8-oxo-dGTP diphosphatase</fullName>
        <ecNumber evidence="11">3.6.1.55</ecNumber>
    </recommendedName>
</protein>
<dbReference type="GO" id="GO:0046872">
    <property type="term" value="F:metal ion binding"/>
    <property type="evidence" value="ECO:0007669"/>
    <property type="project" value="UniProtKB-KW"/>
</dbReference>
<evidence type="ECO:0000256" key="3">
    <source>
        <dbReference type="ARBA" id="ARBA00022457"/>
    </source>
</evidence>
<keyword evidence="3" id="KW-0515">Mutator protein</keyword>
<evidence type="ECO:0000256" key="7">
    <source>
        <dbReference type="ARBA" id="ARBA00022801"/>
    </source>
</evidence>
<keyword evidence="4" id="KW-0235">DNA replication</keyword>
<dbReference type="GO" id="GO:0044715">
    <property type="term" value="F:8-oxo-dGDP phosphatase activity"/>
    <property type="evidence" value="ECO:0007669"/>
    <property type="project" value="TreeGrafter"/>
</dbReference>
<dbReference type="GO" id="GO:0035539">
    <property type="term" value="F:8-oxo-7,8-dihydrodeoxyguanosine triphosphate pyrophosphatase activity"/>
    <property type="evidence" value="ECO:0007669"/>
    <property type="project" value="UniProtKB-EC"/>
</dbReference>
<dbReference type="PRINTS" id="PR00502">
    <property type="entry name" value="NUDIXFAMILY"/>
</dbReference>
<keyword evidence="6" id="KW-0227">DNA damage</keyword>
<evidence type="ECO:0000256" key="8">
    <source>
        <dbReference type="ARBA" id="ARBA00022842"/>
    </source>
</evidence>
<accession>A0A1H6U9W3</accession>
<evidence type="ECO:0000256" key="5">
    <source>
        <dbReference type="ARBA" id="ARBA00022723"/>
    </source>
</evidence>
<evidence type="ECO:0000256" key="4">
    <source>
        <dbReference type="ARBA" id="ARBA00022705"/>
    </source>
</evidence>
<evidence type="ECO:0000256" key="2">
    <source>
        <dbReference type="ARBA" id="ARBA00005582"/>
    </source>
</evidence>
<keyword evidence="7" id="KW-0378">Hydrolase</keyword>
<dbReference type="PANTHER" id="PTHR47707:SF1">
    <property type="entry name" value="NUDIX HYDROLASE FAMILY PROTEIN"/>
    <property type="match status" value="1"/>
</dbReference>
<evidence type="ECO:0000313" key="13">
    <source>
        <dbReference type="EMBL" id="SEI85040.1"/>
    </source>
</evidence>
<dbReference type="GO" id="GO:0008413">
    <property type="term" value="F:8-oxo-7,8-dihydroguanosine triphosphate pyrophosphatase activity"/>
    <property type="evidence" value="ECO:0007669"/>
    <property type="project" value="TreeGrafter"/>
</dbReference>
<dbReference type="RefSeq" id="WP_425425841.1">
    <property type="nucleotide sequence ID" value="NZ_FNYW01000025.1"/>
</dbReference>
<dbReference type="CDD" id="cd03425">
    <property type="entry name" value="NUDIX_MutT_NudA_like"/>
    <property type="match status" value="1"/>
</dbReference>
<evidence type="ECO:0000256" key="6">
    <source>
        <dbReference type="ARBA" id="ARBA00022763"/>
    </source>
</evidence>
<evidence type="ECO:0000259" key="12">
    <source>
        <dbReference type="PROSITE" id="PS51462"/>
    </source>
</evidence>
<dbReference type="PANTHER" id="PTHR47707">
    <property type="entry name" value="8-OXO-DGTP DIPHOSPHATASE"/>
    <property type="match status" value="1"/>
</dbReference>
<dbReference type="Pfam" id="PF14815">
    <property type="entry name" value="NUDIX_4"/>
    <property type="match status" value="1"/>
</dbReference>
<dbReference type="Gene3D" id="3.90.79.10">
    <property type="entry name" value="Nucleoside Triphosphate Pyrophosphohydrolase"/>
    <property type="match status" value="1"/>
</dbReference>
<dbReference type="InterPro" id="IPR047127">
    <property type="entry name" value="MutT-like"/>
</dbReference>